<evidence type="ECO:0000256" key="7">
    <source>
        <dbReference type="ARBA" id="ARBA00022787"/>
    </source>
</evidence>
<evidence type="ECO:0000256" key="6">
    <source>
        <dbReference type="ARBA" id="ARBA00022741"/>
    </source>
</evidence>
<feature type="domain" description="NACHT" evidence="16">
    <location>
        <begin position="93"/>
        <end position="226"/>
    </location>
</feature>
<keyword evidence="3" id="KW-0399">Innate immunity</keyword>
<evidence type="ECO:0000256" key="10">
    <source>
        <dbReference type="ARBA" id="ARBA00022946"/>
    </source>
</evidence>
<evidence type="ECO:0000256" key="8">
    <source>
        <dbReference type="ARBA" id="ARBA00022840"/>
    </source>
</evidence>
<dbReference type="Pfam" id="PF21402">
    <property type="entry name" value="NLRX1_C"/>
    <property type="match status" value="1"/>
</dbReference>
<dbReference type="PANTHER" id="PTHR24106">
    <property type="entry name" value="NACHT, LRR AND CARD DOMAINS-CONTAINING"/>
    <property type="match status" value="1"/>
</dbReference>
<proteinExistence type="predicted"/>
<keyword evidence="2" id="KW-0945">Host-virus interaction</keyword>
<evidence type="ECO:0000313" key="17">
    <source>
        <dbReference type="Ensembl" id="ENSPCEP00000009489.1"/>
    </source>
</evidence>
<evidence type="ECO:0000256" key="2">
    <source>
        <dbReference type="ARBA" id="ARBA00022581"/>
    </source>
</evidence>
<dbReference type="InterPro" id="IPR032675">
    <property type="entry name" value="LRR_dom_sf"/>
</dbReference>
<reference evidence="17" key="1">
    <citation type="submission" date="2025-08" db="UniProtKB">
        <authorList>
            <consortium name="Ensembl"/>
        </authorList>
    </citation>
    <scope>IDENTIFICATION</scope>
</reference>
<dbReference type="InterPro" id="IPR007111">
    <property type="entry name" value="NACHT_NTPase"/>
</dbReference>
<evidence type="ECO:0000256" key="12">
    <source>
        <dbReference type="ARBA" id="ARBA00023136"/>
    </source>
</evidence>
<comment type="function">
    <text evidence="13">Participates in antiviral signaling. Acts as a negative regulator of MAVS-mediated antiviral responses, through the inhibition of the virus-induced RLH (RIG-like helicase)-MAVS interaction. Instead, promotes autophagy by interacting with TUFM and subsequently recruiting the autophagy-related proteins ATG5 and ATG12. Also regulates MAVS-dependent NLRP3 inflammasome activation to attenuate apoptosis. Has no inhibitory function on NF-kappa-B signaling pathway, but enhances NF-kappa-B and JUN N-terminal kinase dependent signaling through the production of reactive oxygen species. Regulates viral mediated-inflammation and energy metabolism in a sex-dependent manner. In females, prevents uncontrolled inflammation and energy metabolism and thus, may contribute to the sex differences observed in infectious and inflammatory diseases.</text>
</comment>
<keyword evidence="9" id="KW-0391">Immunity</keyword>
<keyword evidence="8" id="KW-0067">ATP-binding</keyword>
<name>A0A8C8RQM5_9SAUR</name>
<dbReference type="FunFam" id="3.80.10.10:FF:000149">
    <property type="entry name" value="NLR family member X1"/>
    <property type="match status" value="1"/>
</dbReference>
<dbReference type="GO" id="GO:0005524">
    <property type="term" value="F:ATP binding"/>
    <property type="evidence" value="ECO:0007669"/>
    <property type="project" value="UniProtKB-KW"/>
</dbReference>
<comment type="subcellular location">
    <subcellularLocation>
        <location evidence="1">Mitochondrion outer membrane</location>
    </subcellularLocation>
</comment>
<reference evidence="17" key="2">
    <citation type="submission" date="2025-09" db="UniProtKB">
        <authorList>
            <consortium name="Ensembl"/>
        </authorList>
    </citation>
    <scope>IDENTIFICATION</scope>
</reference>
<keyword evidence="10" id="KW-0809">Transit peptide</keyword>
<evidence type="ECO:0000259" key="16">
    <source>
        <dbReference type="PROSITE" id="PS50837"/>
    </source>
</evidence>
<dbReference type="SUPFAM" id="SSF52047">
    <property type="entry name" value="RNI-like"/>
    <property type="match status" value="1"/>
</dbReference>
<evidence type="ECO:0000256" key="13">
    <source>
        <dbReference type="ARBA" id="ARBA00057410"/>
    </source>
</evidence>
<keyword evidence="7" id="KW-1000">Mitochondrion outer membrane</keyword>
<keyword evidence="5" id="KW-0677">Repeat</keyword>
<dbReference type="InterPro" id="IPR048900">
    <property type="entry name" value="NLRX1_C"/>
</dbReference>
<evidence type="ECO:0000256" key="1">
    <source>
        <dbReference type="ARBA" id="ARBA00004294"/>
    </source>
</evidence>
<keyword evidence="6" id="KW-0547">Nucleotide-binding</keyword>
<evidence type="ECO:0000256" key="3">
    <source>
        <dbReference type="ARBA" id="ARBA00022588"/>
    </source>
</evidence>
<comment type="subunit">
    <text evidence="14">Homohexamer. Interacts with MAVS. Interacts with TUFM.</text>
</comment>
<keyword evidence="12" id="KW-0472">Membrane</keyword>
<accession>A0A8C8RQM5</accession>
<dbReference type="Pfam" id="PF13516">
    <property type="entry name" value="LRR_6"/>
    <property type="match status" value="1"/>
</dbReference>
<dbReference type="SMART" id="SM00368">
    <property type="entry name" value="LRR_RI"/>
    <property type="match status" value="6"/>
</dbReference>
<evidence type="ECO:0000313" key="18">
    <source>
        <dbReference type="Proteomes" id="UP000694393"/>
    </source>
</evidence>
<dbReference type="FunFam" id="3.40.50.300:FF:001029">
    <property type="entry name" value="NLR family member X1"/>
    <property type="match status" value="1"/>
</dbReference>
<dbReference type="GO" id="GO:0005741">
    <property type="term" value="C:mitochondrial outer membrane"/>
    <property type="evidence" value="ECO:0007669"/>
    <property type="project" value="UniProtKB-SubCell"/>
</dbReference>
<dbReference type="InterPro" id="IPR051261">
    <property type="entry name" value="NLR"/>
</dbReference>
<evidence type="ECO:0000256" key="15">
    <source>
        <dbReference type="ARBA" id="ARBA00069569"/>
    </source>
</evidence>
<dbReference type="AlphaFoldDB" id="A0A8C8RQM5"/>
<dbReference type="InterPro" id="IPR001611">
    <property type="entry name" value="Leu-rich_rpt"/>
</dbReference>
<dbReference type="Ensembl" id="ENSPCET00000009817.1">
    <property type="protein sequence ID" value="ENSPCEP00000009489.1"/>
    <property type="gene ID" value="ENSPCEG00000007575.1"/>
</dbReference>
<dbReference type="Pfam" id="PF05729">
    <property type="entry name" value="NACHT"/>
    <property type="match status" value="1"/>
</dbReference>
<protein>
    <recommendedName>
        <fullName evidence="15">NLR family member X1</fullName>
    </recommendedName>
</protein>
<keyword evidence="11" id="KW-0496">Mitochondrion</keyword>
<evidence type="ECO:0000256" key="9">
    <source>
        <dbReference type="ARBA" id="ARBA00022859"/>
    </source>
</evidence>
<dbReference type="Proteomes" id="UP000694393">
    <property type="component" value="Unplaced"/>
</dbReference>
<keyword evidence="4" id="KW-0433">Leucine-rich repeat</keyword>
<dbReference type="PROSITE" id="PS50837">
    <property type="entry name" value="NACHT"/>
    <property type="match status" value="1"/>
</dbReference>
<organism evidence="17 18">
    <name type="scientific">Pelusios castaneus</name>
    <name type="common">West African mud turtle</name>
    <dbReference type="NCBI Taxonomy" id="367368"/>
    <lineage>
        <taxon>Eukaryota</taxon>
        <taxon>Metazoa</taxon>
        <taxon>Chordata</taxon>
        <taxon>Craniata</taxon>
        <taxon>Vertebrata</taxon>
        <taxon>Euteleostomi</taxon>
        <taxon>Archelosauria</taxon>
        <taxon>Testudinata</taxon>
        <taxon>Testudines</taxon>
        <taxon>Pleurodira</taxon>
        <taxon>Pelomedusidae</taxon>
        <taxon>Pelusios</taxon>
    </lineage>
</organism>
<dbReference type="Gene3D" id="3.40.50.300">
    <property type="entry name" value="P-loop containing nucleotide triphosphate hydrolases"/>
    <property type="match status" value="1"/>
</dbReference>
<dbReference type="GO" id="GO:0045087">
    <property type="term" value="P:innate immune response"/>
    <property type="evidence" value="ECO:0007669"/>
    <property type="project" value="UniProtKB-KW"/>
</dbReference>
<evidence type="ECO:0000256" key="14">
    <source>
        <dbReference type="ARBA" id="ARBA00063991"/>
    </source>
</evidence>
<dbReference type="Gene3D" id="3.80.10.10">
    <property type="entry name" value="Ribonuclease Inhibitor"/>
    <property type="match status" value="1"/>
</dbReference>
<evidence type="ECO:0000256" key="4">
    <source>
        <dbReference type="ARBA" id="ARBA00022614"/>
    </source>
</evidence>
<keyword evidence="18" id="KW-1185">Reference proteome</keyword>
<evidence type="ECO:0000256" key="5">
    <source>
        <dbReference type="ARBA" id="ARBA00022737"/>
    </source>
</evidence>
<sequence>MALRNVASSDAIEKHRKSLADWFSHQPNEERQFGPSFSLDTVHVDPVIRESSLEEILKPSPDLTVLNQLQSPCSRIISLQNLFDVDACGQQVKNVVLYGTVGTGKSTLIKKMVVDWCHGRLPRFELVIPFSCEDLSHSNGPISLRRLITKKYLHLKDLVPLLGSANLKVLVILNGLERLNLDFRLAGTELCGDPNEPVPPSAIVVNLLRKYLLPEASIIATTRPSAVRRIPSKYVGRYAEICGFSDTSLQKLYFQMRLSHPGCNGDGHSAGSNSDERDNLVDMLSRNLERHNQIAAACFLPSYCWLVCTTLHFLYFTKSVPPNQTLTGIYTSFLRLNFSGEVLDSTDTTNISMMKYVAKTMGKLAHEGVMSRQTSFSEEDLRKCFEVEMKTEGELNLLDVFHSDVFRFFLTPCVQPGKEHTFVFTIPAMQEYLAALYVVLGEKKTLTQRMGKEVSDVIGKVSEDVTLVLSIVSKILPLRILPLLFSLLKIFPRFFNRLSGKDRDTIARTMAVEMFKEEDYFNDDVLDQINSSILGVEGPVCHPDEAPDDEVFELFPIFMGGLLSRRNRALLEQLGCSIKNLAAFEIANAMKKTMIQNSRKGLPAPELMDYLFFLHEFQNERFTAEAVRSLRTINLSSIKMTPLKCSILASVLSTTSHEVEELNLASCHLDFNSLKTLFPVLIRCRKLHLQLNSLGPEACKVIRDLLLHDKCVVSTLRLSDNPVTEQGAKYLAEAIAGNSSLTHLSLLHTSLGNQGLEVITQHLAQNQHLKELDVGYNSVTDAAALGLVEVAKRHATLKEVHLYFNDISEEGKRMLHELRRERDGVRVVVFLTAGADVSDYWAHILSVVKKNLPIWDHERVQQHLTLLLQDLECSRRQTGNPWKKAKFLRVENEVKKMLGKIQEGSL</sequence>
<dbReference type="InterPro" id="IPR027417">
    <property type="entry name" value="P-loop_NTPase"/>
</dbReference>
<evidence type="ECO:0000256" key="11">
    <source>
        <dbReference type="ARBA" id="ARBA00023128"/>
    </source>
</evidence>
<dbReference type="SUPFAM" id="SSF52540">
    <property type="entry name" value="P-loop containing nucleoside triphosphate hydrolases"/>
    <property type="match status" value="1"/>
</dbReference>